<dbReference type="EMBL" id="CAJOAY010001388">
    <property type="protein sequence ID" value="CAF3836390.1"/>
    <property type="molecule type" value="Genomic_DNA"/>
</dbReference>
<protein>
    <recommendedName>
        <fullName evidence="2">Sulfatase-modifying factor enzyme-like domain-containing protein</fullName>
    </recommendedName>
</protein>
<reference evidence="3" key="1">
    <citation type="submission" date="2021-02" db="EMBL/GenBank/DDBJ databases">
        <authorList>
            <person name="Nowell W R."/>
        </authorList>
    </citation>
    <scope>NUCLEOTIDE SEQUENCE</scope>
</reference>
<dbReference type="InterPro" id="IPR051128">
    <property type="entry name" value="EgtD_Methyltrsf_superfamily"/>
</dbReference>
<dbReference type="EMBL" id="CAJNON010000151">
    <property type="protein sequence ID" value="CAF1039267.1"/>
    <property type="molecule type" value="Genomic_DNA"/>
</dbReference>
<evidence type="ECO:0000313" key="3">
    <source>
        <dbReference type="EMBL" id="CAF1039267.1"/>
    </source>
</evidence>
<dbReference type="SUPFAM" id="SSF56436">
    <property type="entry name" value="C-type lectin-like"/>
    <property type="match status" value="1"/>
</dbReference>
<sequence>MNVIESLPNNHYQSMIDEKMPSDVTYWINKFNQLWNRSDQLFSLLRSPDDYYKQPIKLRLPLLFYLGHLPCFSWVQFRHLNGINDIIDNTYDGLFVRGVDPDVQTGVVEHNHSSRFSTDIKDEENYWRSFTVQSVIEYKEKVREQILHILMNGNLDLNNLHTLNVLNVATEHEMLHQETLMYLFVQLPIESLRMDIIIEIDLRQTSVISSLPENRWVTLPEGQTSLGKPYNDQPSTFSFGWDNEFPRESCHVPSFQIQSHPVRNGDFLQFILDDGYSTSDWWDESVFEWIKASDIHHPMTWTRKDNSYRVNFVLQRDIPLDFVLDHPVLLSQVEAKAFCRWLSKKTGETIDLPTESEWIYAMWDWSECIHDSLMSSDCNVNFRHLHTIPVKSTTANQLQWQGSAFEWTSSVFRPFSGYRGPLPTYLEYSADFFDNRHFVLLGGSYVTDSTLIRRSFRNWYQDTYQYVFATFRCVKHINHTDNPLTES</sequence>
<dbReference type="InterPro" id="IPR042095">
    <property type="entry name" value="SUMF_sf"/>
</dbReference>
<name>A0A814JLW3_9BILA</name>
<proteinExistence type="inferred from homology"/>
<dbReference type="PANTHER" id="PTHR43397:SF1">
    <property type="entry name" value="ERGOTHIONEINE BIOSYNTHESIS PROTEIN 1"/>
    <property type="match status" value="1"/>
</dbReference>
<dbReference type="InterPro" id="IPR016187">
    <property type="entry name" value="CTDL_fold"/>
</dbReference>
<dbReference type="Gene3D" id="3.90.1580.10">
    <property type="entry name" value="paralog of FGE (formylglycine-generating enzyme)"/>
    <property type="match status" value="1"/>
</dbReference>
<comment type="caution">
    <text evidence="3">The sequence shown here is derived from an EMBL/GenBank/DDBJ whole genome shotgun (WGS) entry which is preliminary data.</text>
</comment>
<dbReference type="Pfam" id="PF03781">
    <property type="entry name" value="FGE-sulfatase"/>
    <property type="match status" value="1"/>
</dbReference>
<evidence type="ECO:0000313" key="5">
    <source>
        <dbReference type="Proteomes" id="UP000663891"/>
    </source>
</evidence>
<dbReference type="AlphaFoldDB" id="A0A814JLW3"/>
<organism evidence="3 5">
    <name type="scientific">Adineta steineri</name>
    <dbReference type="NCBI Taxonomy" id="433720"/>
    <lineage>
        <taxon>Eukaryota</taxon>
        <taxon>Metazoa</taxon>
        <taxon>Spiralia</taxon>
        <taxon>Gnathifera</taxon>
        <taxon>Rotifera</taxon>
        <taxon>Eurotatoria</taxon>
        <taxon>Bdelloidea</taxon>
        <taxon>Adinetida</taxon>
        <taxon>Adinetidae</taxon>
        <taxon>Adineta</taxon>
    </lineage>
</organism>
<comment type="similarity">
    <text evidence="1">Belongs to the sulfatase-modifying factor family.</text>
</comment>
<accession>A0A814JLW3</accession>
<feature type="domain" description="Sulfatase-modifying factor enzyme-like" evidence="2">
    <location>
        <begin position="214"/>
        <end position="475"/>
    </location>
</feature>
<dbReference type="OrthoDB" id="659at2759"/>
<dbReference type="Proteomes" id="UP000663881">
    <property type="component" value="Unassembled WGS sequence"/>
</dbReference>
<evidence type="ECO:0000259" key="2">
    <source>
        <dbReference type="Pfam" id="PF03781"/>
    </source>
</evidence>
<dbReference type="PANTHER" id="PTHR43397">
    <property type="entry name" value="ERGOTHIONEINE BIOSYNTHESIS PROTEIN 1"/>
    <property type="match status" value="1"/>
</dbReference>
<evidence type="ECO:0000313" key="4">
    <source>
        <dbReference type="EMBL" id="CAF3836390.1"/>
    </source>
</evidence>
<evidence type="ECO:0000256" key="1">
    <source>
        <dbReference type="ARBA" id="ARBA00005310"/>
    </source>
</evidence>
<dbReference type="InterPro" id="IPR005532">
    <property type="entry name" value="SUMF_dom"/>
</dbReference>
<gene>
    <name evidence="4" type="ORF">OKA104_LOCUS20617</name>
    <name evidence="3" type="ORF">VCS650_LOCUS16774</name>
</gene>
<dbReference type="Proteomes" id="UP000663891">
    <property type="component" value="Unassembled WGS sequence"/>
</dbReference>